<dbReference type="GO" id="GO:0005829">
    <property type="term" value="C:cytosol"/>
    <property type="evidence" value="ECO:0007669"/>
    <property type="project" value="TreeGrafter"/>
</dbReference>
<dbReference type="SUPFAM" id="SSF55718">
    <property type="entry name" value="SCP-like"/>
    <property type="match status" value="1"/>
</dbReference>
<proteinExistence type="predicted"/>
<dbReference type="InterPro" id="IPR036527">
    <property type="entry name" value="SCP2_sterol-bd_dom_sf"/>
</dbReference>
<gene>
    <name evidence="2" type="ORF">CONCODRAFT_68927</name>
</gene>
<evidence type="ECO:0000259" key="1">
    <source>
        <dbReference type="Pfam" id="PF02036"/>
    </source>
</evidence>
<name>A0A137PBX8_CONC2</name>
<dbReference type="InterPro" id="IPR003033">
    <property type="entry name" value="SCP2_sterol-bd_dom"/>
</dbReference>
<evidence type="ECO:0000313" key="3">
    <source>
        <dbReference type="Proteomes" id="UP000070444"/>
    </source>
</evidence>
<dbReference type="OMA" id="CAGYMRV"/>
<dbReference type="OrthoDB" id="10265837at2759"/>
<sequence>MTKSAQVFKQIDAAFKSFDAKEAEKLAKQAKAVFLFEIKDGSNVQHFTVDLKSGSPQVKEGKPAKADVTITTDDALFVQLFEGKANAQKAFMQGKIKVKGQMMLATKLDNLFKGVRAKANL</sequence>
<dbReference type="Proteomes" id="UP000070444">
    <property type="component" value="Unassembled WGS sequence"/>
</dbReference>
<protein>
    <submittedName>
        <fullName evidence="2">Sterol-binding-like protein</fullName>
    </submittedName>
</protein>
<keyword evidence="3" id="KW-1185">Reference proteome</keyword>
<dbReference type="Gene3D" id="3.30.1050.10">
    <property type="entry name" value="SCP2 sterol-binding domain"/>
    <property type="match status" value="1"/>
</dbReference>
<evidence type="ECO:0000313" key="2">
    <source>
        <dbReference type="EMBL" id="KXN72518.1"/>
    </source>
</evidence>
<accession>A0A137PBX8</accession>
<feature type="domain" description="SCP2" evidence="1">
    <location>
        <begin position="17"/>
        <end position="113"/>
    </location>
</feature>
<dbReference type="STRING" id="796925.A0A137PBX8"/>
<dbReference type="EMBL" id="KQ964451">
    <property type="protein sequence ID" value="KXN72518.1"/>
    <property type="molecule type" value="Genomic_DNA"/>
</dbReference>
<dbReference type="PANTHER" id="PTHR10094:SF25">
    <property type="entry name" value="SCP2 STEROL-BINDING DOMAIN-CONTAINING PROTEIN 1"/>
    <property type="match status" value="1"/>
</dbReference>
<dbReference type="AlphaFoldDB" id="A0A137PBX8"/>
<dbReference type="PANTHER" id="PTHR10094">
    <property type="entry name" value="STEROL CARRIER PROTEIN 2 SCP-2 FAMILY PROTEIN"/>
    <property type="match status" value="1"/>
</dbReference>
<reference evidence="2 3" key="1">
    <citation type="journal article" date="2015" name="Genome Biol. Evol.">
        <title>Phylogenomic analyses indicate that early fungi evolved digesting cell walls of algal ancestors of land plants.</title>
        <authorList>
            <person name="Chang Y."/>
            <person name="Wang S."/>
            <person name="Sekimoto S."/>
            <person name="Aerts A.L."/>
            <person name="Choi C."/>
            <person name="Clum A."/>
            <person name="LaButti K.M."/>
            <person name="Lindquist E.A."/>
            <person name="Yee Ngan C."/>
            <person name="Ohm R.A."/>
            <person name="Salamov A.A."/>
            <person name="Grigoriev I.V."/>
            <person name="Spatafora J.W."/>
            <person name="Berbee M.L."/>
        </authorList>
    </citation>
    <scope>NUCLEOTIDE SEQUENCE [LARGE SCALE GENOMIC DNA]</scope>
    <source>
        <strain evidence="2 3">NRRL 28638</strain>
    </source>
</reference>
<dbReference type="Pfam" id="PF02036">
    <property type="entry name" value="SCP2"/>
    <property type="match status" value="1"/>
</dbReference>
<organism evidence="2 3">
    <name type="scientific">Conidiobolus coronatus (strain ATCC 28846 / CBS 209.66 / NRRL 28638)</name>
    <name type="common">Delacroixia coronata</name>
    <dbReference type="NCBI Taxonomy" id="796925"/>
    <lineage>
        <taxon>Eukaryota</taxon>
        <taxon>Fungi</taxon>
        <taxon>Fungi incertae sedis</taxon>
        <taxon>Zoopagomycota</taxon>
        <taxon>Entomophthoromycotina</taxon>
        <taxon>Entomophthoromycetes</taxon>
        <taxon>Entomophthorales</taxon>
        <taxon>Ancylistaceae</taxon>
        <taxon>Conidiobolus</taxon>
    </lineage>
</organism>